<dbReference type="PROSITE" id="PS50848">
    <property type="entry name" value="START"/>
    <property type="match status" value="1"/>
</dbReference>
<dbReference type="InterPro" id="IPR023393">
    <property type="entry name" value="START-like_dom_sf"/>
</dbReference>
<dbReference type="PRINTS" id="PR00978">
    <property type="entry name" value="STARPROTEIN"/>
</dbReference>
<evidence type="ECO:0000259" key="1">
    <source>
        <dbReference type="PROSITE" id="PS50848"/>
    </source>
</evidence>
<dbReference type="PANTHER" id="PTHR46121:SF4">
    <property type="entry name" value="STEROIDOGENIC ACUTE REGULATORY PROTEIN-LIKE"/>
    <property type="match status" value="1"/>
</dbReference>
<dbReference type="GO" id="GO:0005765">
    <property type="term" value="C:lysosomal membrane"/>
    <property type="evidence" value="ECO:0007669"/>
    <property type="project" value="TreeGrafter"/>
</dbReference>
<dbReference type="GO" id="GO:0140284">
    <property type="term" value="C:endoplasmic reticulum-endosome membrane contact site"/>
    <property type="evidence" value="ECO:0007669"/>
    <property type="project" value="TreeGrafter"/>
</dbReference>
<dbReference type="PANTHER" id="PTHR46121">
    <property type="entry name" value="STEROIDOGENIC ACUTE REGULATORY PROTEIN-LIKE"/>
    <property type="match status" value="1"/>
</dbReference>
<accession>A0AAV7JAS0</accession>
<feature type="domain" description="START" evidence="1">
    <location>
        <begin position="1"/>
        <end position="108"/>
    </location>
</feature>
<dbReference type="InterPro" id="IPR002913">
    <property type="entry name" value="START_lipid-bd_dom"/>
</dbReference>
<dbReference type="InterPro" id="IPR051869">
    <property type="entry name" value="STARD3"/>
</dbReference>
<dbReference type="GO" id="GO:0031902">
    <property type="term" value="C:late endosome membrane"/>
    <property type="evidence" value="ECO:0007669"/>
    <property type="project" value="TreeGrafter"/>
</dbReference>
<reference evidence="2 3" key="1">
    <citation type="journal article" date="2023" name="BMC Biol.">
        <title>The compact genome of the sponge Oopsacas minuta (Hexactinellida) is lacking key metazoan core genes.</title>
        <authorList>
            <person name="Santini S."/>
            <person name="Schenkelaars Q."/>
            <person name="Jourda C."/>
            <person name="Duchesne M."/>
            <person name="Belahbib H."/>
            <person name="Rocher C."/>
            <person name="Selva M."/>
            <person name="Riesgo A."/>
            <person name="Vervoort M."/>
            <person name="Leys S.P."/>
            <person name="Kodjabachian L."/>
            <person name="Le Bivic A."/>
            <person name="Borchiellini C."/>
            <person name="Claverie J.M."/>
            <person name="Renard E."/>
        </authorList>
    </citation>
    <scope>NUCLEOTIDE SEQUENCE [LARGE SCALE GENOMIC DNA]</scope>
    <source>
        <strain evidence="2">SPO-2</strain>
    </source>
</reference>
<sequence>MQLVYKLMDYRDFVQVRIRARKNGSYYIVGRSVDFPGCPPKPGLIRGENGPGGYIIQPILSRPNACTFIWILDTSLKGWLPQYLIDQTLSSILLRSYKNLENYVQQLT</sequence>
<evidence type="ECO:0000313" key="3">
    <source>
        <dbReference type="Proteomes" id="UP001165289"/>
    </source>
</evidence>
<dbReference type="GO" id="GO:0005789">
    <property type="term" value="C:endoplasmic reticulum membrane"/>
    <property type="evidence" value="ECO:0007669"/>
    <property type="project" value="TreeGrafter"/>
</dbReference>
<proteinExistence type="predicted"/>
<dbReference type="GO" id="GO:0099044">
    <property type="term" value="P:vesicle tethering to endoplasmic reticulum"/>
    <property type="evidence" value="ECO:0007669"/>
    <property type="project" value="TreeGrafter"/>
</dbReference>
<protein>
    <submittedName>
        <fullName evidence="2">StAR-related lipid transfer protein 3-like isoform X1</fullName>
    </submittedName>
</protein>
<dbReference type="AlphaFoldDB" id="A0AAV7JAS0"/>
<dbReference type="SUPFAM" id="SSF55961">
    <property type="entry name" value="Bet v1-like"/>
    <property type="match status" value="1"/>
</dbReference>
<name>A0AAV7JAS0_9METZ</name>
<evidence type="ECO:0000313" key="2">
    <source>
        <dbReference type="EMBL" id="KAI6645813.1"/>
    </source>
</evidence>
<organism evidence="2 3">
    <name type="scientific">Oopsacas minuta</name>
    <dbReference type="NCBI Taxonomy" id="111878"/>
    <lineage>
        <taxon>Eukaryota</taxon>
        <taxon>Metazoa</taxon>
        <taxon>Porifera</taxon>
        <taxon>Hexactinellida</taxon>
        <taxon>Hexasterophora</taxon>
        <taxon>Lyssacinosida</taxon>
        <taxon>Leucopsacidae</taxon>
        <taxon>Oopsacas</taxon>
    </lineage>
</organism>
<dbReference type="EMBL" id="JAKMXF010000365">
    <property type="protein sequence ID" value="KAI6645813.1"/>
    <property type="molecule type" value="Genomic_DNA"/>
</dbReference>
<dbReference type="Proteomes" id="UP001165289">
    <property type="component" value="Unassembled WGS sequence"/>
</dbReference>
<dbReference type="Pfam" id="PF01852">
    <property type="entry name" value="START"/>
    <property type="match status" value="1"/>
</dbReference>
<gene>
    <name evidence="2" type="ORF">LOD99_13075</name>
</gene>
<keyword evidence="3" id="KW-1185">Reference proteome</keyword>
<dbReference type="InterPro" id="IPR000799">
    <property type="entry name" value="StAR-like"/>
</dbReference>
<comment type="caution">
    <text evidence="2">The sequence shown here is derived from an EMBL/GenBank/DDBJ whole genome shotgun (WGS) entry which is preliminary data.</text>
</comment>
<dbReference type="GO" id="GO:0008289">
    <property type="term" value="F:lipid binding"/>
    <property type="evidence" value="ECO:0007669"/>
    <property type="project" value="InterPro"/>
</dbReference>
<dbReference type="Gene3D" id="3.30.530.20">
    <property type="match status" value="1"/>
</dbReference>